<dbReference type="Proteomes" id="UP000036681">
    <property type="component" value="Unplaced"/>
</dbReference>
<keyword evidence="1" id="KW-1185">Reference proteome</keyword>
<reference evidence="2" key="1">
    <citation type="submission" date="2017-02" db="UniProtKB">
        <authorList>
            <consortium name="WormBaseParasite"/>
        </authorList>
    </citation>
    <scope>IDENTIFICATION</scope>
</reference>
<evidence type="ECO:0000313" key="2">
    <source>
        <dbReference type="WBParaSite" id="ALUE_0002040701-mRNA-1"/>
    </source>
</evidence>
<sequence length="102" mass="12220">MLTDEPLTVCWERPRMHVTFHKDSRYTCRKFVCEQILQVHGRINLLQSKEDNGSMSFIVEVPGRNQRSKWQDSLDDEDEDRRRILYHLFIVGDGFSRLSRIH</sequence>
<dbReference type="WBParaSite" id="ALUE_0002040701-mRNA-1">
    <property type="protein sequence ID" value="ALUE_0002040701-mRNA-1"/>
    <property type="gene ID" value="ALUE_0002040701"/>
</dbReference>
<name>A0A0M3INS9_ASCLU</name>
<accession>A0A0M3INS9</accession>
<protein>
    <submittedName>
        <fullName evidence="2">Uncharacterized protein</fullName>
    </submittedName>
</protein>
<evidence type="ECO:0000313" key="1">
    <source>
        <dbReference type="Proteomes" id="UP000036681"/>
    </source>
</evidence>
<proteinExistence type="predicted"/>
<organism evidence="1 2">
    <name type="scientific">Ascaris lumbricoides</name>
    <name type="common">Giant roundworm</name>
    <dbReference type="NCBI Taxonomy" id="6252"/>
    <lineage>
        <taxon>Eukaryota</taxon>
        <taxon>Metazoa</taxon>
        <taxon>Ecdysozoa</taxon>
        <taxon>Nematoda</taxon>
        <taxon>Chromadorea</taxon>
        <taxon>Rhabditida</taxon>
        <taxon>Spirurina</taxon>
        <taxon>Ascaridomorpha</taxon>
        <taxon>Ascaridoidea</taxon>
        <taxon>Ascarididae</taxon>
        <taxon>Ascaris</taxon>
    </lineage>
</organism>
<dbReference type="AlphaFoldDB" id="A0A0M3INS9"/>